<comment type="caution">
    <text evidence="2">The sequence shown here is derived from an EMBL/GenBank/DDBJ whole genome shotgun (WGS) entry which is preliminary data.</text>
</comment>
<evidence type="ECO:0000313" key="3">
    <source>
        <dbReference type="Proteomes" id="UP000681967"/>
    </source>
</evidence>
<name>A0A8S3FKV0_9BILA</name>
<evidence type="ECO:0000256" key="1">
    <source>
        <dbReference type="SAM" id="Coils"/>
    </source>
</evidence>
<dbReference type="Proteomes" id="UP000681967">
    <property type="component" value="Unassembled WGS sequence"/>
</dbReference>
<sequence>MYVNLFSSSSNCHKKILQEKIQQLTNDINQLRNEKKTNNPNDLSVQIYHYNENILHAKREMNKLQMDITDKNTTIYNLHRKIECLEQALMISKQRMNAQLNEIEELRTRNQVIVSSIKTETV</sequence>
<organism evidence="2 3">
    <name type="scientific">Rotaria magnacalcarata</name>
    <dbReference type="NCBI Taxonomy" id="392030"/>
    <lineage>
        <taxon>Eukaryota</taxon>
        <taxon>Metazoa</taxon>
        <taxon>Spiralia</taxon>
        <taxon>Gnathifera</taxon>
        <taxon>Rotifera</taxon>
        <taxon>Eurotatoria</taxon>
        <taxon>Bdelloidea</taxon>
        <taxon>Philodinida</taxon>
        <taxon>Philodinidae</taxon>
        <taxon>Rotaria</taxon>
    </lineage>
</organism>
<protein>
    <submittedName>
        <fullName evidence="2">Uncharacterized protein</fullName>
    </submittedName>
</protein>
<proteinExistence type="predicted"/>
<reference evidence="2" key="1">
    <citation type="submission" date="2021-02" db="EMBL/GenBank/DDBJ databases">
        <authorList>
            <person name="Nowell W R."/>
        </authorList>
    </citation>
    <scope>NUCLEOTIDE SEQUENCE</scope>
</reference>
<keyword evidence="1" id="KW-0175">Coiled coil</keyword>
<dbReference type="AlphaFoldDB" id="A0A8S3FKV0"/>
<accession>A0A8S3FKV0</accession>
<dbReference type="EMBL" id="CAJOBH010246762">
    <property type="protein sequence ID" value="CAF5127313.1"/>
    <property type="molecule type" value="Genomic_DNA"/>
</dbReference>
<feature type="coiled-coil region" evidence="1">
    <location>
        <begin position="82"/>
        <end position="109"/>
    </location>
</feature>
<gene>
    <name evidence="2" type="ORF">BYL167_LOCUS67969</name>
</gene>
<evidence type="ECO:0000313" key="2">
    <source>
        <dbReference type="EMBL" id="CAF5127313.1"/>
    </source>
</evidence>